<accession>A0A7I4DI24</accession>
<dbReference type="OrthoDB" id="1928946at2759"/>
<dbReference type="EnsemblPlants" id="Pp3c3_24050V3.18">
    <property type="protein sequence ID" value="Pp3c3_24050V3.18"/>
    <property type="gene ID" value="Pp3c3_24050"/>
</dbReference>
<feature type="region of interest" description="Disordered" evidence="7">
    <location>
        <begin position="1"/>
        <end position="48"/>
    </location>
</feature>
<keyword evidence="2" id="KW-0217">Developmental protein</keyword>
<dbReference type="SUPFAM" id="SSF54928">
    <property type="entry name" value="RNA-binding domain, RBD"/>
    <property type="match status" value="1"/>
</dbReference>
<dbReference type="EnsemblPlants" id="Pp3c3_24050V3.10">
    <property type="protein sequence ID" value="Pp3c3_24050V3.10"/>
    <property type="gene ID" value="Pp3c3_24050"/>
</dbReference>
<dbReference type="CDD" id="cd00201">
    <property type="entry name" value="WW"/>
    <property type="match status" value="1"/>
</dbReference>
<dbReference type="Pfam" id="PF00076">
    <property type="entry name" value="RRM_1"/>
    <property type="match status" value="1"/>
</dbReference>
<dbReference type="Gramene" id="Pp3c3_24050V3.18">
    <property type="protein sequence ID" value="Pp3c3_24050V3.18"/>
    <property type="gene ID" value="Pp3c3_24050"/>
</dbReference>
<keyword evidence="4" id="KW-0287">Flowering</keyword>
<dbReference type="Gramene" id="Pp3c3_24050V3.8">
    <property type="protein sequence ID" value="Pp3c3_24050V3.8"/>
    <property type="gene ID" value="Pp3c3_24050"/>
</dbReference>
<feature type="region of interest" description="Disordered" evidence="7">
    <location>
        <begin position="756"/>
        <end position="804"/>
    </location>
</feature>
<keyword evidence="5" id="KW-0694">RNA-binding</keyword>
<dbReference type="Proteomes" id="UP000006727">
    <property type="component" value="Chromosome 3"/>
</dbReference>
<dbReference type="Gramene" id="Pp3c3_24050V3.14">
    <property type="protein sequence ID" value="Pp3c3_24050V3.14"/>
    <property type="gene ID" value="Pp3c3_24050"/>
</dbReference>
<gene>
    <name evidence="10" type="primary">LOC112279815</name>
</gene>
<organism evidence="10 11">
    <name type="scientific">Physcomitrium patens</name>
    <name type="common">Spreading-leaved earth moss</name>
    <name type="synonym">Physcomitrella patens</name>
    <dbReference type="NCBI Taxonomy" id="3218"/>
    <lineage>
        <taxon>Eukaryota</taxon>
        <taxon>Viridiplantae</taxon>
        <taxon>Streptophyta</taxon>
        <taxon>Embryophyta</taxon>
        <taxon>Bryophyta</taxon>
        <taxon>Bryophytina</taxon>
        <taxon>Bryopsida</taxon>
        <taxon>Funariidae</taxon>
        <taxon>Funariales</taxon>
        <taxon>Funariaceae</taxon>
        <taxon>Physcomitrium</taxon>
    </lineage>
</organism>
<feature type="compositionally biased region" description="Polar residues" evidence="7">
    <location>
        <begin position="790"/>
        <end position="804"/>
    </location>
</feature>
<dbReference type="Gramene" id="Pp3c3_24050V3.13">
    <property type="protein sequence ID" value="Pp3c3_24050V3.13"/>
    <property type="gene ID" value="Pp3c3_24050"/>
</dbReference>
<evidence type="ECO:0000313" key="11">
    <source>
        <dbReference type="Proteomes" id="UP000006727"/>
    </source>
</evidence>
<evidence type="ECO:0000256" key="5">
    <source>
        <dbReference type="PROSITE-ProRule" id="PRU00176"/>
    </source>
</evidence>
<evidence type="ECO:0008006" key="12">
    <source>
        <dbReference type="Google" id="ProtNLM"/>
    </source>
</evidence>
<dbReference type="SMART" id="SM00456">
    <property type="entry name" value="WW"/>
    <property type="match status" value="1"/>
</dbReference>
<dbReference type="Pfam" id="PF00397">
    <property type="entry name" value="WW"/>
    <property type="match status" value="1"/>
</dbReference>
<sequence length="804" mass="86392">MANRNRMPVLNARSGHPNGVSRPGPYGPVRPQMGGPPPVMPGPPMPGMLEQKMQSQHDEIQSLLTANQRLAATHVALRQELAAAQQEMQRLNSVIAGISSEKEAQVRSLLDKAAKLESDLRSTDPIKQELLQARADCQKLHLHSQDLNQQVRNTSQELQRARGELQQVPALRAEVDNLRAELQRARTAFEYEKKANAEQLEQRQAMEKNLVDMARDLEKLRAEVTNAEKMGRFHSGGQFNGAYPGSEASYGLMQPQVYGDSYGMHPQEAGPASNGHLSANSSDNDYGKSLVEAAKANSGQNANNGYHAQVHDGHNYKAASDSKAEEWATYEAPNGKPFYHNLITGATQWEKPAALEGHNYAQAHVQLGTNQAAANQPPNPVLNGQVQQSPLMTHVPQHPAAGVIQNSQQQNMVHSGQAPQMALGQHPGGYMTHMGAPLPQPGMYGQPPGPYMSYAGTYMYGGSHVQQPGSYIQPSGLAPLPVGQPQHPLAPSAGQMQTPQNPYSPPLLPGQGQSTGGTAPAPMPHLVHGHLSYPAPGAVPHPGPPQTPGTQLSPLMPVPLGQPPLLQSPQAQPNQPGSRPVGFTPSNVQQQQQQNQQSSQPSPRQAQNQSRASSQPSPSSSTPSQTQVQATIPPAGHTPHVSAPPVIHPRPPVSETATPVKSTPAPPPPTATSGPQGANLFVFGIPEDMGDKKLADLFTPYGTVIYSKVGVEKDTGRNKTYGFVSMDSSQSAEAAIQQVNGMLISGKRIKVELKRGDTEGQTHQHQQNQQLPHPQHSHQHQPPSGPGPTRWNQNHNASSGYRPY</sequence>
<feature type="compositionally biased region" description="Low complexity" evidence="7">
    <location>
        <begin position="763"/>
        <end position="774"/>
    </location>
</feature>
<name>A0A7I4DI24_PHYPA</name>
<dbReference type="InterPro" id="IPR001202">
    <property type="entry name" value="WW_dom"/>
</dbReference>
<reference evidence="10 11" key="1">
    <citation type="journal article" date="2008" name="Science">
        <title>The Physcomitrella genome reveals evolutionary insights into the conquest of land by plants.</title>
        <authorList>
            <person name="Rensing S."/>
            <person name="Lang D."/>
            <person name="Zimmer A."/>
            <person name="Terry A."/>
            <person name="Salamov A."/>
            <person name="Shapiro H."/>
            <person name="Nishiyama T."/>
            <person name="Perroud P.-F."/>
            <person name="Lindquist E."/>
            <person name="Kamisugi Y."/>
            <person name="Tanahashi T."/>
            <person name="Sakakibara K."/>
            <person name="Fujita T."/>
            <person name="Oishi K."/>
            <person name="Shin-I T."/>
            <person name="Kuroki Y."/>
            <person name="Toyoda A."/>
            <person name="Suzuki Y."/>
            <person name="Hashimoto A."/>
            <person name="Yamaguchi K."/>
            <person name="Sugano A."/>
            <person name="Kohara Y."/>
            <person name="Fujiyama A."/>
            <person name="Anterola A."/>
            <person name="Aoki S."/>
            <person name="Ashton N."/>
            <person name="Barbazuk W.B."/>
            <person name="Barker E."/>
            <person name="Bennetzen J."/>
            <person name="Bezanilla M."/>
            <person name="Blankenship R."/>
            <person name="Cho S.H."/>
            <person name="Dutcher S."/>
            <person name="Estelle M."/>
            <person name="Fawcett J.A."/>
            <person name="Gundlach H."/>
            <person name="Hanada K."/>
            <person name="Heyl A."/>
            <person name="Hicks K.A."/>
            <person name="Hugh J."/>
            <person name="Lohr M."/>
            <person name="Mayer K."/>
            <person name="Melkozernov A."/>
            <person name="Murata T."/>
            <person name="Nelson D."/>
            <person name="Pils B."/>
            <person name="Prigge M."/>
            <person name="Reiss B."/>
            <person name="Renner T."/>
            <person name="Rombauts S."/>
            <person name="Rushton P."/>
            <person name="Sanderfoot A."/>
            <person name="Schween G."/>
            <person name="Shiu S.-H."/>
            <person name="Stueber K."/>
            <person name="Theodoulou F.L."/>
            <person name="Tu H."/>
            <person name="Van de Peer Y."/>
            <person name="Verrier P.J."/>
            <person name="Waters E."/>
            <person name="Wood A."/>
            <person name="Yang L."/>
            <person name="Cove D."/>
            <person name="Cuming A."/>
            <person name="Hasebe M."/>
            <person name="Lucas S."/>
            <person name="Mishler D.B."/>
            <person name="Reski R."/>
            <person name="Grigoriev I."/>
            <person name="Quatrano R.S."/>
            <person name="Boore J.L."/>
        </authorList>
    </citation>
    <scope>NUCLEOTIDE SEQUENCE [LARGE SCALE GENOMIC DNA]</scope>
    <source>
        <strain evidence="10 11">cv. Gransden 2004</strain>
    </source>
</reference>
<dbReference type="InterPro" id="IPR012677">
    <property type="entry name" value="Nucleotide-bd_a/b_plait_sf"/>
</dbReference>
<dbReference type="AlphaFoldDB" id="A0A7I4DI24"/>
<dbReference type="Gramene" id="Pp3c3_24050V3.19">
    <property type="protein sequence ID" value="Pp3c3_24050V3.19"/>
    <property type="gene ID" value="Pp3c3_24050"/>
</dbReference>
<evidence type="ECO:0000256" key="7">
    <source>
        <dbReference type="SAM" id="MobiDB-lite"/>
    </source>
</evidence>
<dbReference type="EnsemblPlants" id="Pp3c3_24050V3.20">
    <property type="protein sequence ID" value="Pp3c3_24050V3.20"/>
    <property type="gene ID" value="Pp3c3_24050"/>
</dbReference>
<dbReference type="EnsemblPlants" id="Pp3c3_24050V3.7">
    <property type="protein sequence ID" value="Pp3c3_24050V3.7"/>
    <property type="gene ID" value="Pp3c3_24050"/>
</dbReference>
<feature type="coiled-coil region" evidence="6">
    <location>
        <begin position="144"/>
        <end position="230"/>
    </location>
</feature>
<dbReference type="Gramene" id="Pp3c3_24050V3.16">
    <property type="protein sequence ID" value="Pp3c3_24050V3.16"/>
    <property type="gene ID" value="Pp3c3_24050"/>
</dbReference>
<dbReference type="EnsemblPlants" id="Pp3c3_24050V3.16">
    <property type="protein sequence ID" value="Pp3c3_24050V3.16"/>
    <property type="gene ID" value="Pp3c3_24050"/>
</dbReference>
<dbReference type="Gramene" id="Pp3c3_24050V3.7">
    <property type="protein sequence ID" value="Pp3c3_24050V3.7"/>
    <property type="gene ID" value="Pp3c3_24050"/>
</dbReference>
<feature type="compositionally biased region" description="Pro residues" evidence="7">
    <location>
        <begin position="34"/>
        <end position="46"/>
    </location>
</feature>
<dbReference type="Gramene" id="Pp3c3_24050V3.21">
    <property type="protein sequence ID" value="Pp3c3_24050V3.21"/>
    <property type="gene ID" value="Pp3c3_24050"/>
</dbReference>
<feature type="region of interest" description="Disordered" evidence="7">
    <location>
        <begin position="470"/>
        <end position="679"/>
    </location>
</feature>
<dbReference type="EnsemblPlants" id="Pp3c3_24050V3.12">
    <property type="protein sequence ID" value="Pp3c3_24050V3.12"/>
    <property type="gene ID" value="Pp3c3_24050"/>
</dbReference>
<evidence type="ECO:0000256" key="4">
    <source>
        <dbReference type="ARBA" id="ARBA00023089"/>
    </source>
</evidence>
<dbReference type="Gramene" id="Pp3c3_24050V3.12">
    <property type="protein sequence ID" value="Pp3c3_24050V3.12"/>
    <property type="gene ID" value="Pp3c3_24050"/>
</dbReference>
<dbReference type="PROSITE" id="PS01159">
    <property type="entry name" value="WW_DOMAIN_1"/>
    <property type="match status" value="1"/>
</dbReference>
<protein>
    <recommendedName>
        <fullName evidence="12">WW domain-containing protein</fullName>
    </recommendedName>
</protein>
<dbReference type="InterPro" id="IPR000504">
    <property type="entry name" value="RRM_dom"/>
</dbReference>
<dbReference type="PANTHER" id="PTHR33405:SF20">
    <property type="entry name" value="PROTEIN FLX-LIKE 3"/>
    <property type="match status" value="1"/>
</dbReference>
<dbReference type="Gramene" id="Pp3c3_24050V3.17">
    <property type="protein sequence ID" value="Pp3c3_24050V3.17"/>
    <property type="gene ID" value="Pp3c3_24050"/>
</dbReference>
<dbReference type="GeneID" id="112279815"/>
<dbReference type="EnsemblPlants" id="Pp3c3_24050V3.8">
    <property type="protein sequence ID" value="Pp3c3_24050V3.8"/>
    <property type="gene ID" value="Pp3c3_24050"/>
</dbReference>
<dbReference type="EnsemblPlants" id="Pp3c3_24050V3.9">
    <property type="protein sequence ID" value="Pp3c3_24050V3.9"/>
    <property type="gene ID" value="Pp3c3_24050"/>
</dbReference>
<evidence type="ECO:0000256" key="3">
    <source>
        <dbReference type="ARBA" id="ARBA00023054"/>
    </source>
</evidence>
<dbReference type="EnsemblPlants" id="Pp3c3_24050V3.15">
    <property type="protein sequence ID" value="Pp3c3_24050V3.15"/>
    <property type="gene ID" value="Pp3c3_24050"/>
</dbReference>
<dbReference type="GO" id="GO:0003723">
    <property type="term" value="F:RNA binding"/>
    <property type="evidence" value="ECO:0007669"/>
    <property type="project" value="UniProtKB-UniRule"/>
</dbReference>
<dbReference type="EnsemblPlants" id="Pp3c3_24050V3.19">
    <property type="protein sequence ID" value="Pp3c3_24050V3.19"/>
    <property type="gene ID" value="Pp3c3_24050"/>
</dbReference>
<dbReference type="EMBL" id="ABEU02000003">
    <property type="status" value="NOT_ANNOTATED_CDS"/>
    <property type="molecule type" value="Genomic_DNA"/>
</dbReference>
<dbReference type="Gramene" id="Pp3c3_24050V3.15">
    <property type="protein sequence ID" value="Pp3c3_24050V3.15"/>
    <property type="gene ID" value="Pp3c3_24050"/>
</dbReference>
<dbReference type="SUPFAM" id="SSF51045">
    <property type="entry name" value="WW domain"/>
    <property type="match status" value="1"/>
</dbReference>
<evidence type="ECO:0000313" key="10">
    <source>
        <dbReference type="EnsemblPlants" id="Pp3c3_24050V3.17"/>
    </source>
</evidence>
<reference evidence="10 11" key="2">
    <citation type="journal article" date="2018" name="Plant J.">
        <title>The Physcomitrella patens chromosome-scale assembly reveals moss genome structure and evolution.</title>
        <authorList>
            <person name="Lang D."/>
            <person name="Ullrich K.K."/>
            <person name="Murat F."/>
            <person name="Fuchs J."/>
            <person name="Jenkins J."/>
            <person name="Haas F.B."/>
            <person name="Piednoel M."/>
            <person name="Gundlach H."/>
            <person name="Van Bel M."/>
            <person name="Meyberg R."/>
            <person name="Vives C."/>
            <person name="Morata J."/>
            <person name="Symeonidi A."/>
            <person name="Hiss M."/>
            <person name="Muchero W."/>
            <person name="Kamisugi Y."/>
            <person name="Saleh O."/>
            <person name="Blanc G."/>
            <person name="Decker E.L."/>
            <person name="van Gessel N."/>
            <person name="Grimwood J."/>
            <person name="Hayes R.D."/>
            <person name="Graham S.W."/>
            <person name="Gunter L.E."/>
            <person name="McDaniel S.F."/>
            <person name="Hoernstein S.N.W."/>
            <person name="Larsson A."/>
            <person name="Li F.W."/>
            <person name="Perroud P.F."/>
            <person name="Phillips J."/>
            <person name="Ranjan P."/>
            <person name="Rokshar D.S."/>
            <person name="Rothfels C.J."/>
            <person name="Schneider L."/>
            <person name="Shu S."/>
            <person name="Stevenson D.W."/>
            <person name="Thummler F."/>
            <person name="Tillich M."/>
            <person name="Villarreal Aguilar J.C."/>
            <person name="Widiez T."/>
            <person name="Wong G.K."/>
            <person name="Wymore A."/>
            <person name="Zhang Y."/>
            <person name="Zimmer A.D."/>
            <person name="Quatrano R.S."/>
            <person name="Mayer K.F.X."/>
            <person name="Goodstein D."/>
            <person name="Casacuberta J.M."/>
            <person name="Vandepoele K."/>
            <person name="Reski R."/>
            <person name="Cuming A.C."/>
            <person name="Tuskan G.A."/>
            <person name="Maumus F."/>
            <person name="Salse J."/>
            <person name="Schmutz J."/>
            <person name="Rensing S.A."/>
        </authorList>
    </citation>
    <scope>NUCLEOTIDE SEQUENCE [LARGE SCALE GENOMIC DNA]</scope>
    <source>
        <strain evidence="10 11">cv. Gransden 2004</strain>
    </source>
</reference>
<feature type="compositionally biased region" description="Pro residues" evidence="7">
    <location>
        <begin position="537"/>
        <end position="547"/>
    </location>
</feature>
<dbReference type="InterPro" id="IPR040353">
    <property type="entry name" value="FLX/FLX-like"/>
</dbReference>
<dbReference type="PANTHER" id="PTHR33405">
    <property type="entry name" value="PROTEIN FLX-LIKE 2"/>
    <property type="match status" value="1"/>
</dbReference>
<dbReference type="InterPro" id="IPR035979">
    <property type="entry name" value="RBD_domain_sf"/>
</dbReference>
<dbReference type="Gene3D" id="2.20.70.10">
    <property type="match status" value="1"/>
</dbReference>
<evidence type="ECO:0000256" key="1">
    <source>
        <dbReference type="ARBA" id="ARBA00005405"/>
    </source>
</evidence>
<feature type="compositionally biased region" description="Low complexity" evidence="7">
    <location>
        <begin position="585"/>
        <end position="627"/>
    </location>
</feature>
<keyword evidence="11" id="KW-1185">Reference proteome</keyword>
<dbReference type="EnsemblPlants" id="Pp3c3_24050V3.14">
    <property type="protein sequence ID" value="Pp3c3_24050V3.14"/>
    <property type="gene ID" value="Pp3c3_24050"/>
</dbReference>
<feature type="compositionally biased region" description="Low complexity" evidence="7">
    <location>
        <begin position="563"/>
        <end position="576"/>
    </location>
</feature>
<dbReference type="Gramene" id="Pp3c3_24050V3.20">
    <property type="protein sequence ID" value="Pp3c3_24050V3.20"/>
    <property type="gene ID" value="Pp3c3_24050"/>
</dbReference>
<feature type="domain" description="WW" evidence="8">
    <location>
        <begin position="327"/>
        <end position="354"/>
    </location>
</feature>
<dbReference type="Gramene" id="Pp3c3_24050V3.10">
    <property type="protein sequence ID" value="Pp3c3_24050V3.10"/>
    <property type="gene ID" value="Pp3c3_24050"/>
</dbReference>
<dbReference type="PROSITE" id="PS50102">
    <property type="entry name" value="RRM"/>
    <property type="match status" value="1"/>
</dbReference>
<dbReference type="EnsemblPlants" id="Pp3c3_24050V3.13">
    <property type="protein sequence ID" value="Pp3c3_24050V3.13"/>
    <property type="gene ID" value="Pp3c3_24050"/>
</dbReference>
<dbReference type="Gramene" id="Pp3c3_24050V3.11">
    <property type="protein sequence ID" value="Pp3c3_24050V3.11"/>
    <property type="gene ID" value="Pp3c3_24050"/>
</dbReference>
<evidence type="ECO:0000259" key="9">
    <source>
        <dbReference type="PROSITE" id="PS50102"/>
    </source>
</evidence>
<reference evidence="10" key="3">
    <citation type="submission" date="2020-12" db="UniProtKB">
        <authorList>
            <consortium name="EnsemblPlants"/>
        </authorList>
    </citation>
    <scope>IDENTIFICATION</scope>
</reference>
<dbReference type="Gramene" id="Pp3c3_24050V3.9">
    <property type="protein sequence ID" value="Pp3c3_24050V3.9"/>
    <property type="gene ID" value="Pp3c3_24050"/>
</dbReference>
<dbReference type="RefSeq" id="XP_073388906.1">
    <property type="nucleotide sequence ID" value="XM_073532805.1"/>
</dbReference>
<keyword evidence="3 6" id="KW-0175">Coiled coil</keyword>
<dbReference type="OMA" id="FTITQVA"/>
<dbReference type="CDD" id="cd12362">
    <property type="entry name" value="RRM3_CELF1-6"/>
    <property type="match status" value="1"/>
</dbReference>
<proteinExistence type="inferred from homology"/>
<dbReference type="InterPro" id="IPR036020">
    <property type="entry name" value="WW_dom_sf"/>
</dbReference>
<evidence type="ECO:0000256" key="2">
    <source>
        <dbReference type="ARBA" id="ARBA00022473"/>
    </source>
</evidence>
<dbReference type="EnsemblPlants" id="Pp3c3_24050V3.11">
    <property type="protein sequence ID" value="Pp3c3_24050V3.11"/>
    <property type="gene ID" value="Pp3c3_24050"/>
</dbReference>
<evidence type="ECO:0000259" key="8">
    <source>
        <dbReference type="PROSITE" id="PS50020"/>
    </source>
</evidence>
<dbReference type="Gene3D" id="3.30.70.330">
    <property type="match status" value="1"/>
</dbReference>
<dbReference type="EnsemblPlants" id="Pp3c3_24050V3.17">
    <property type="protein sequence ID" value="Pp3c3_24050V3.17"/>
    <property type="gene ID" value="Pp3c3_24050"/>
</dbReference>
<comment type="similarity">
    <text evidence="1">Belongs to the FLX family.</text>
</comment>
<dbReference type="SMART" id="SM00360">
    <property type="entry name" value="RRM"/>
    <property type="match status" value="1"/>
</dbReference>
<feature type="domain" description="RRM" evidence="9">
    <location>
        <begin position="678"/>
        <end position="756"/>
    </location>
</feature>
<dbReference type="PROSITE" id="PS50020">
    <property type="entry name" value="WW_DOMAIN_2"/>
    <property type="match status" value="1"/>
</dbReference>
<feature type="coiled-coil region" evidence="6">
    <location>
        <begin position="67"/>
        <end position="119"/>
    </location>
</feature>
<evidence type="ECO:0000256" key="6">
    <source>
        <dbReference type="SAM" id="Coils"/>
    </source>
</evidence>
<dbReference type="EnsemblPlants" id="Pp3c3_24050V3.21">
    <property type="protein sequence ID" value="Pp3c3_24050V3.21"/>
    <property type="gene ID" value="Pp3c3_24050"/>
</dbReference>